<proteinExistence type="predicted"/>
<accession>A0ABN2AJL5</accession>
<dbReference type="EMBL" id="BAAAQD010000007">
    <property type="protein sequence ID" value="GAA1520775.1"/>
    <property type="molecule type" value="Genomic_DNA"/>
</dbReference>
<sequence>MNPPGNGKGAVQHEQHEQSPARAESDTSAVRHGGTSGTGGVQHGPEWSESGTGGTGGPTGEAMAPGKVSVAPAHGRPGRGSRSGLAAVPDHGSHGPSRVASALPGISVRSEARSQIQGELPTRGETVGAFGRMANEPCVR</sequence>
<keyword evidence="3" id="KW-1185">Reference proteome</keyword>
<evidence type="ECO:0000313" key="2">
    <source>
        <dbReference type="EMBL" id="GAA1520775.1"/>
    </source>
</evidence>
<name>A0ABN2AJL5_9ACTN</name>
<evidence type="ECO:0000256" key="1">
    <source>
        <dbReference type="SAM" id="MobiDB-lite"/>
    </source>
</evidence>
<evidence type="ECO:0000313" key="3">
    <source>
        <dbReference type="Proteomes" id="UP001501470"/>
    </source>
</evidence>
<feature type="compositionally biased region" description="Basic and acidic residues" evidence="1">
    <location>
        <begin position="11"/>
        <end position="25"/>
    </location>
</feature>
<feature type="region of interest" description="Disordered" evidence="1">
    <location>
        <begin position="1"/>
        <end position="140"/>
    </location>
</feature>
<comment type="caution">
    <text evidence="2">The sequence shown here is derived from an EMBL/GenBank/DDBJ whole genome shotgun (WGS) entry which is preliminary data.</text>
</comment>
<protein>
    <submittedName>
        <fullName evidence="2">Uncharacterized protein</fullName>
    </submittedName>
</protein>
<reference evidence="2 3" key="1">
    <citation type="journal article" date="2019" name="Int. J. Syst. Evol. Microbiol.">
        <title>The Global Catalogue of Microorganisms (GCM) 10K type strain sequencing project: providing services to taxonomists for standard genome sequencing and annotation.</title>
        <authorList>
            <consortium name="The Broad Institute Genomics Platform"/>
            <consortium name="The Broad Institute Genome Sequencing Center for Infectious Disease"/>
            <person name="Wu L."/>
            <person name="Ma J."/>
        </authorList>
    </citation>
    <scope>NUCLEOTIDE SEQUENCE [LARGE SCALE GENOMIC DNA]</scope>
    <source>
        <strain evidence="2 3">JCM 15933</strain>
    </source>
</reference>
<gene>
    <name evidence="2" type="ORF">GCM10009827_040600</name>
</gene>
<organism evidence="2 3">
    <name type="scientific">Dactylosporangium maewongense</name>
    <dbReference type="NCBI Taxonomy" id="634393"/>
    <lineage>
        <taxon>Bacteria</taxon>
        <taxon>Bacillati</taxon>
        <taxon>Actinomycetota</taxon>
        <taxon>Actinomycetes</taxon>
        <taxon>Micromonosporales</taxon>
        <taxon>Micromonosporaceae</taxon>
        <taxon>Dactylosporangium</taxon>
    </lineage>
</organism>
<dbReference type="Proteomes" id="UP001501470">
    <property type="component" value="Unassembled WGS sequence"/>
</dbReference>